<evidence type="ECO:0000313" key="3">
    <source>
        <dbReference type="Proteomes" id="UP000652755"/>
    </source>
</evidence>
<feature type="compositionally biased region" description="Polar residues" evidence="1">
    <location>
        <begin position="66"/>
        <end position="80"/>
    </location>
</feature>
<evidence type="ECO:0000256" key="1">
    <source>
        <dbReference type="SAM" id="MobiDB-lite"/>
    </source>
</evidence>
<keyword evidence="3" id="KW-1185">Reference proteome</keyword>
<comment type="caution">
    <text evidence="2">The sequence shown here is derived from an EMBL/GenBank/DDBJ whole genome shotgun (WGS) entry which is preliminary data.</text>
</comment>
<accession>A0ABR7KYM9</accession>
<dbReference type="Proteomes" id="UP000652755">
    <property type="component" value="Unassembled WGS sequence"/>
</dbReference>
<dbReference type="EMBL" id="JACRYL010000041">
    <property type="protein sequence ID" value="MBC6113181.1"/>
    <property type="molecule type" value="Genomic_DNA"/>
</dbReference>
<feature type="region of interest" description="Disordered" evidence="1">
    <location>
        <begin position="63"/>
        <end position="117"/>
    </location>
</feature>
<dbReference type="RefSeq" id="WP_187073600.1">
    <property type="nucleotide sequence ID" value="NZ_JACRYL010000041.1"/>
</dbReference>
<proteinExistence type="predicted"/>
<protein>
    <submittedName>
        <fullName evidence="2">Uncharacterized protein</fullName>
    </submittedName>
</protein>
<reference evidence="2 3" key="1">
    <citation type="submission" date="2020-08" db="EMBL/GenBank/DDBJ databases">
        <authorList>
            <person name="Sun Q."/>
            <person name="Inoue M."/>
        </authorList>
    </citation>
    <scope>NUCLEOTIDE SEQUENCE [LARGE SCALE GENOMIC DNA]</scope>
    <source>
        <strain evidence="2 3">CCM 8938</strain>
    </source>
</reference>
<organism evidence="2 3">
    <name type="scientific">Pedobacter fastidiosus</name>
    <dbReference type="NCBI Taxonomy" id="2765361"/>
    <lineage>
        <taxon>Bacteria</taxon>
        <taxon>Pseudomonadati</taxon>
        <taxon>Bacteroidota</taxon>
        <taxon>Sphingobacteriia</taxon>
        <taxon>Sphingobacteriales</taxon>
        <taxon>Sphingobacteriaceae</taxon>
        <taxon>Pedobacter</taxon>
    </lineage>
</organism>
<evidence type="ECO:0000313" key="2">
    <source>
        <dbReference type="EMBL" id="MBC6113181.1"/>
    </source>
</evidence>
<gene>
    <name evidence="2" type="ORF">H7U22_22445</name>
</gene>
<sequence>MFKIRYRTPEPKYTFQPIYYLKLLPPRSTNLALFGSKALLLLPLAVLPQLLGALGQIKEELAPSACSAQRESTSDTQTDLSGPEKFYNGINRPQMGQNTPKDSPIETALDLYTTNGG</sequence>
<name>A0ABR7KYM9_9SPHI</name>